<keyword evidence="3" id="KW-0520">NAD</keyword>
<dbReference type="InterPro" id="IPR006139">
    <property type="entry name" value="D-isomer_2_OHA_DH_cat_dom"/>
</dbReference>
<dbReference type="SUPFAM" id="SSF52283">
    <property type="entry name" value="Formate/glycerate dehydrogenase catalytic domain-like"/>
    <property type="match status" value="1"/>
</dbReference>
<dbReference type="GO" id="GO:0016616">
    <property type="term" value="F:oxidoreductase activity, acting on the CH-OH group of donors, NAD or NADP as acceptor"/>
    <property type="evidence" value="ECO:0007669"/>
    <property type="project" value="InterPro"/>
</dbReference>
<evidence type="ECO:0000259" key="6">
    <source>
        <dbReference type="Pfam" id="PF02826"/>
    </source>
</evidence>
<reference evidence="7 8" key="1">
    <citation type="submission" date="2016-10" db="EMBL/GenBank/DDBJ databases">
        <authorList>
            <person name="de Groot N.N."/>
        </authorList>
    </citation>
    <scope>NUCLEOTIDE SEQUENCE [LARGE SCALE GENOMIC DNA]</scope>
    <source>
        <strain evidence="7 8">JCM 19513</strain>
    </source>
</reference>
<dbReference type="PROSITE" id="PS00671">
    <property type="entry name" value="D_2_HYDROXYACID_DH_3"/>
    <property type="match status" value="1"/>
</dbReference>
<comment type="similarity">
    <text evidence="1 4">Belongs to the D-isomer specific 2-hydroxyacid dehydrogenase family.</text>
</comment>
<feature type="domain" description="D-isomer specific 2-hydroxyacid dehydrogenase NAD-binding" evidence="6">
    <location>
        <begin position="108"/>
        <end position="285"/>
    </location>
</feature>
<accession>A0A1H7RWI8</accession>
<dbReference type="InterPro" id="IPR029753">
    <property type="entry name" value="D-isomer_DH_CS"/>
</dbReference>
<dbReference type="RefSeq" id="WP_074870093.1">
    <property type="nucleotide sequence ID" value="NZ_FOAS01000016.1"/>
</dbReference>
<proteinExistence type="inferred from homology"/>
<keyword evidence="8" id="KW-1185">Reference proteome</keyword>
<dbReference type="InterPro" id="IPR006140">
    <property type="entry name" value="D-isomer_DH_NAD-bd"/>
</dbReference>
<dbReference type="GO" id="GO:0051287">
    <property type="term" value="F:NAD binding"/>
    <property type="evidence" value="ECO:0007669"/>
    <property type="project" value="InterPro"/>
</dbReference>
<keyword evidence="2 4" id="KW-0560">Oxidoreductase</keyword>
<dbReference type="PANTHER" id="PTHR43761:SF1">
    <property type="entry name" value="D-ISOMER SPECIFIC 2-HYDROXYACID DEHYDROGENASE CATALYTIC DOMAIN-CONTAINING PROTEIN-RELATED"/>
    <property type="match status" value="1"/>
</dbReference>
<dbReference type="STRING" id="1429083.GCA_001885685_00235"/>
<dbReference type="Pfam" id="PF00389">
    <property type="entry name" value="2-Hacid_dh"/>
    <property type="match status" value="1"/>
</dbReference>
<dbReference type="Pfam" id="PF02826">
    <property type="entry name" value="2-Hacid_dh_C"/>
    <property type="match status" value="1"/>
</dbReference>
<evidence type="ECO:0000256" key="1">
    <source>
        <dbReference type="ARBA" id="ARBA00005854"/>
    </source>
</evidence>
<dbReference type="Gene3D" id="3.40.50.720">
    <property type="entry name" value="NAD(P)-binding Rossmann-like Domain"/>
    <property type="match status" value="2"/>
</dbReference>
<dbReference type="InterPro" id="IPR050418">
    <property type="entry name" value="D-iso_2-hydroxyacid_DH_PdxB"/>
</dbReference>
<sequence length="316" mass="33423">MPNAAFLDLASLDLGDLDLAPLQAQFNLTCHASTAPNQVVERLQGMHTAIINKVVLDAATLAQLPTLEQILISATGSNNVDLDYARAQGICVQNCQGYGTGSVAQHTLMLLLNLATRFSQYQRDVQAGRWQQANSFCLLDHPIEELAGKTLGILGFGELGQAVGRLAEAFGMRVLVGALPGRAQAGRPTLSELLPQVDCLTLHCPLTEQTRHLIGPNELALLPRGALLVNCGRGGLVDEQALVAALDSGHLGGAACDVLSVEPPRDGNPLLACQHPNLIITPHNAWGSRQARQTIVQQLAENAAGFASGAAPRRLV</sequence>
<evidence type="ECO:0000256" key="2">
    <source>
        <dbReference type="ARBA" id="ARBA00023002"/>
    </source>
</evidence>
<dbReference type="InterPro" id="IPR036291">
    <property type="entry name" value="NAD(P)-bd_dom_sf"/>
</dbReference>
<dbReference type="NCBIfam" id="NF005069">
    <property type="entry name" value="PRK06487.1"/>
    <property type="match status" value="1"/>
</dbReference>
<dbReference type="CDD" id="cd12162">
    <property type="entry name" value="2-Hacid_dh_4"/>
    <property type="match status" value="1"/>
</dbReference>
<feature type="domain" description="D-isomer specific 2-hydroxyacid dehydrogenase catalytic" evidence="5">
    <location>
        <begin position="17"/>
        <end position="316"/>
    </location>
</feature>
<protein>
    <submittedName>
        <fullName evidence="7">Glycerate dehydrogenase</fullName>
    </submittedName>
</protein>
<dbReference type="PANTHER" id="PTHR43761">
    <property type="entry name" value="D-ISOMER SPECIFIC 2-HYDROXYACID DEHYDROGENASE FAMILY PROTEIN (AFU_ORTHOLOGUE AFUA_1G13630)"/>
    <property type="match status" value="1"/>
</dbReference>
<evidence type="ECO:0000256" key="3">
    <source>
        <dbReference type="ARBA" id="ARBA00023027"/>
    </source>
</evidence>
<evidence type="ECO:0000256" key="4">
    <source>
        <dbReference type="RuleBase" id="RU003719"/>
    </source>
</evidence>
<evidence type="ECO:0000313" key="7">
    <source>
        <dbReference type="EMBL" id="SEL64418.1"/>
    </source>
</evidence>
<dbReference type="SUPFAM" id="SSF51735">
    <property type="entry name" value="NAD(P)-binding Rossmann-fold domains"/>
    <property type="match status" value="1"/>
</dbReference>
<dbReference type="EMBL" id="FOAS01000016">
    <property type="protein sequence ID" value="SEL64418.1"/>
    <property type="molecule type" value="Genomic_DNA"/>
</dbReference>
<gene>
    <name evidence="7" type="ORF">SAMN05216214_11633</name>
</gene>
<name>A0A1H7RWI8_9GAMM</name>
<evidence type="ECO:0000313" key="8">
    <source>
        <dbReference type="Proteomes" id="UP000185766"/>
    </source>
</evidence>
<organism evidence="7 8">
    <name type="scientific">Atopomonas hussainii</name>
    <dbReference type="NCBI Taxonomy" id="1429083"/>
    <lineage>
        <taxon>Bacteria</taxon>
        <taxon>Pseudomonadati</taxon>
        <taxon>Pseudomonadota</taxon>
        <taxon>Gammaproteobacteria</taxon>
        <taxon>Pseudomonadales</taxon>
        <taxon>Pseudomonadaceae</taxon>
        <taxon>Atopomonas</taxon>
    </lineage>
</organism>
<dbReference type="Proteomes" id="UP000185766">
    <property type="component" value="Unassembled WGS sequence"/>
</dbReference>
<dbReference type="AlphaFoldDB" id="A0A1H7RWI8"/>
<evidence type="ECO:0000259" key="5">
    <source>
        <dbReference type="Pfam" id="PF00389"/>
    </source>
</evidence>